<dbReference type="EMBL" id="DSOK01000435">
    <property type="protein sequence ID" value="HEN16941.1"/>
    <property type="molecule type" value="Genomic_DNA"/>
</dbReference>
<feature type="transmembrane region" description="Helical" evidence="6">
    <location>
        <begin position="213"/>
        <end position="231"/>
    </location>
</feature>
<comment type="similarity">
    <text evidence="2">Belongs to the TerC family.</text>
</comment>
<gene>
    <name evidence="7" type="ORF">ENQ76_15885</name>
</gene>
<evidence type="ECO:0000256" key="2">
    <source>
        <dbReference type="ARBA" id="ARBA00007511"/>
    </source>
</evidence>
<comment type="subcellular location">
    <subcellularLocation>
        <location evidence="1">Membrane</location>
        <topology evidence="1">Multi-pass membrane protein</topology>
    </subcellularLocation>
</comment>
<sequence length="247" mass="26573">MAELLTTENAIAFLTLTSLETVLGIDNVIFIAILAGKLPESQRNLARQLGLALAVVSRIVLLLGINWVMKLNDPVVTALSHAFTGKDLVLLLGGLFLLGKSTYEIHHKVAGHAGGHVHGSAGPSLLWMLLQVLAIDVVFSLDSVITAVGMSQSVPIMVAAILTSVAIMLAFSGAVVRFVDRNPAIKLLALSFLLLIGVLLVAESFHYKIPKGYIYFAMAFSLGIELLQMRAEHNEQRRLSSESPRAP</sequence>
<feature type="transmembrane region" description="Helical" evidence="6">
    <location>
        <begin position="154"/>
        <end position="175"/>
    </location>
</feature>
<feature type="transmembrane region" description="Helical" evidence="6">
    <location>
        <begin position="48"/>
        <end position="69"/>
    </location>
</feature>
<organism evidence="7">
    <name type="scientific">Schlesneria paludicola</name>
    <dbReference type="NCBI Taxonomy" id="360056"/>
    <lineage>
        <taxon>Bacteria</taxon>
        <taxon>Pseudomonadati</taxon>
        <taxon>Planctomycetota</taxon>
        <taxon>Planctomycetia</taxon>
        <taxon>Planctomycetales</taxon>
        <taxon>Planctomycetaceae</taxon>
        <taxon>Schlesneria</taxon>
    </lineage>
</organism>
<comment type="caution">
    <text evidence="7">The sequence shown here is derived from an EMBL/GenBank/DDBJ whole genome shotgun (WGS) entry which is preliminary data.</text>
</comment>
<dbReference type="GO" id="GO:0016020">
    <property type="term" value="C:membrane"/>
    <property type="evidence" value="ECO:0007669"/>
    <property type="project" value="UniProtKB-SubCell"/>
</dbReference>
<evidence type="ECO:0000313" key="7">
    <source>
        <dbReference type="EMBL" id="HEN16941.1"/>
    </source>
</evidence>
<dbReference type="Pfam" id="PF03741">
    <property type="entry name" value="TerC"/>
    <property type="match status" value="1"/>
</dbReference>
<keyword evidence="5 6" id="KW-0472">Membrane</keyword>
<feature type="transmembrane region" description="Helical" evidence="6">
    <location>
        <begin position="75"/>
        <end position="98"/>
    </location>
</feature>
<evidence type="ECO:0000256" key="6">
    <source>
        <dbReference type="SAM" id="Phobius"/>
    </source>
</evidence>
<dbReference type="PANTHER" id="PTHR30238">
    <property type="entry name" value="MEMBRANE BOUND PREDICTED REDOX MODULATOR"/>
    <property type="match status" value="1"/>
</dbReference>
<evidence type="ECO:0000256" key="3">
    <source>
        <dbReference type="ARBA" id="ARBA00022692"/>
    </source>
</evidence>
<evidence type="ECO:0000256" key="4">
    <source>
        <dbReference type="ARBA" id="ARBA00022989"/>
    </source>
</evidence>
<proteinExistence type="inferred from homology"/>
<dbReference type="PANTHER" id="PTHR30238:SF4">
    <property type="entry name" value="SLL1022 PROTEIN"/>
    <property type="match status" value="1"/>
</dbReference>
<keyword evidence="4 6" id="KW-1133">Transmembrane helix</keyword>
<evidence type="ECO:0000256" key="5">
    <source>
        <dbReference type="ARBA" id="ARBA00023136"/>
    </source>
</evidence>
<feature type="transmembrane region" description="Helical" evidence="6">
    <location>
        <begin position="187"/>
        <end position="207"/>
    </location>
</feature>
<feature type="transmembrane region" description="Helical" evidence="6">
    <location>
        <begin position="125"/>
        <end position="148"/>
    </location>
</feature>
<reference evidence="7" key="1">
    <citation type="journal article" date="2020" name="mSystems">
        <title>Genome- and Community-Level Interaction Insights into Carbon Utilization and Element Cycling Functions of Hydrothermarchaeota in Hydrothermal Sediment.</title>
        <authorList>
            <person name="Zhou Z."/>
            <person name="Liu Y."/>
            <person name="Xu W."/>
            <person name="Pan J."/>
            <person name="Luo Z.H."/>
            <person name="Li M."/>
        </authorList>
    </citation>
    <scope>NUCLEOTIDE SEQUENCE [LARGE SCALE GENOMIC DNA]</scope>
    <source>
        <strain evidence="7">SpSt-339</strain>
    </source>
</reference>
<name>A0A7C2K3D2_9PLAN</name>
<dbReference type="InterPro" id="IPR005496">
    <property type="entry name" value="Integral_membrane_TerC"/>
</dbReference>
<keyword evidence="3 6" id="KW-0812">Transmembrane</keyword>
<accession>A0A7C2K3D2</accession>
<evidence type="ECO:0000256" key="1">
    <source>
        <dbReference type="ARBA" id="ARBA00004141"/>
    </source>
</evidence>
<protein>
    <submittedName>
        <fullName evidence="7">TerC family protein</fullName>
    </submittedName>
</protein>
<dbReference type="AlphaFoldDB" id="A0A7C2K3D2"/>
<feature type="transmembrane region" description="Helical" evidence="6">
    <location>
        <begin position="12"/>
        <end position="36"/>
    </location>
</feature>